<accession>A0A9W7CVW4</accession>
<evidence type="ECO:0000313" key="1">
    <source>
        <dbReference type="EMBL" id="GMF40657.1"/>
    </source>
</evidence>
<sequence length="69" mass="7807">MENALMKERLRSLAEGVRLVGKAMKQKNSAINEMDISSHVAESLARQEKALQQETAAIMERVRTLRSDH</sequence>
<proteinExistence type="predicted"/>
<dbReference type="OrthoDB" id="128637at2759"/>
<dbReference type="AlphaFoldDB" id="A0A9W7CVW4"/>
<comment type="caution">
    <text evidence="1">The sequence shown here is derived from an EMBL/GenBank/DDBJ whole genome shotgun (WGS) entry which is preliminary data.</text>
</comment>
<name>A0A9W7CVW4_9STRA</name>
<evidence type="ECO:0000313" key="2">
    <source>
        <dbReference type="Proteomes" id="UP001165121"/>
    </source>
</evidence>
<protein>
    <submittedName>
        <fullName evidence="1">Unnamed protein product</fullName>
    </submittedName>
</protein>
<gene>
    <name evidence="1" type="ORF">Pfra01_001255200</name>
</gene>
<organism evidence="1 2">
    <name type="scientific">Phytophthora fragariaefolia</name>
    <dbReference type="NCBI Taxonomy" id="1490495"/>
    <lineage>
        <taxon>Eukaryota</taxon>
        <taxon>Sar</taxon>
        <taxon>Stramenopiles</taxon>
        <taxon>Oomycota</taxon>
        <taxon>Peronosporomycetes</taxon>
        <taxon>Peronosporales</taxon>
        <taxon>Peronosporaceae</taxon>
        <taxon>Phytophthora</taxon>
    </lineage>
</organism>
<dbReference type="Proteomes" id="UP001165121">
    <property type="component" value="Unassembled WGS sequence"/>
</dbReference>
<keyword evidence="2" id="KW-1185">Reference proteome</keyword>
<dbReference type="EMBL" id="BSXT01001266">
    <property type="protein sequence ID" value="GMF40657.1"/>
    <property type="molecule type" value="Genomic_DNA"/>
</dbReference>
<reference evidence="1" key="1">
    <citation type="submission" date="2023-04" db="EMBL/GenBank/DDBJ databases">
        <title>Phytophthora fragariaefolia NBRC 109709.</title>
        <authorList>
            <person name="Ichikawa N."/>
            <person name="Sato H."/>
            <person name="Tonouchi N."/>
        </authorList>
    </citation>
    <scope>NUCLEOTIDE SEQUENCE</scope>
    <source>
        <strain evidence="1">NBRC 109709</strain>
    </source>
</reference>